<evidence type="ECO:0000313" key="1">
    <source>
        <dbReference type="EMBL" id="RKD95757.1"/>
    </source>
</evidence>
<dbReference type="Proteomes" id="UP000283805">
    <property type="component" value="Unassembled WGS sequence"/>
</dbReference>
<dbReference type="OrthoDB" id="245896at2157"/>
<comment type="caution">
    <text evidence="1">The sequence shown here is derived from an EMBL/GenBank/DDBJ whole genome shotgun (WGS) entry which is preliminary data.</text>
</comment>
<name>A0A419WJY6_9EURY</name>
<dbReference type="InterPro" id="IPR049681">
    <property type="entry name" value="HVO_A0556-like"/>
</dbReference>
<dbReference type="RefSeq" id="WP_120244991.1">
    <property type="nucleotide sequence ID" value="NZ_RAPO01000002.1"/>
</dbReference>
<protein>
    <submittedName>
        <fullName evidence="1">RING finger family protein</fullName>
    </submittedName>
</protein>
<evidence type="ECO:0000313" key="2">
    <source>
        <dbReference type="Proteomes" id="UP000283805"/>
    </source>
</evidence>
<accession>A0A419WJY6</accession>
<dbReference type="EMBL" id="RAPO01000002">
    <property type="protein sequence ID" value="RKD95757.1"/>
    <property type="molecule type" value="Genomic_DNA"/>
</dbReference>
<reference evidence="1 2" key="1">
    <citation type="submission" date="2018-09" db="EMBL/GenBank/DDBJ databases">
        <title>Genomic Encyclopedia of Archaeal and Bacterial Type Strains, Phase II (KMG-II): from individual species to whole genera.</title>
        <authorList>
            <person name="Goeker M."/>
        </authorList>
    </citation>
    <scope>NUCLEOTIDE SEQUENCE [LARGE SCALE GENOMIC DNA]</scope>
    <source>
        <strain evidence="1 2">DSM 13151</strain>
    </source>
</reference>
<proteinExistence type="predicted"/>
<sequence length="59" mass="6205">MAKSQSTAEQQDGGAVLAILEGRSCPSCGGELERDVYKDKDAVVCAECGTPRAQVWTTS</sequence>
<keyword evidence="2" id="KW-1185">Reference proteome</keyword>
<gene>
    <name evidence="1" type="ORF">ATJ93_2619</name>
</gene>
<dbReference type="NCBIfam" id="NF041921">
    <property type="entry name" value="HVO_A0556"/>
    <property type="match status" value="1"/>
</dbReference>
<dbReference type="AlphaFoldDB" id="A0A419WJY6"/>
<organism evidence="1 2">
    <name type="scientific">Halopiger aswanensis</name>
    <dbReference type="NCBI Taxonomy" id="148449"/>
    <lineage>
        <taxon>Archaea</taxon>
        <taxon>Methanobacteriati</taxon>
        <taxon>Methanobacteriota</taxon>
        <taxon>Stenosarchaea group</taxon>
        <taxon>Halobacteria</taxon>
        <taxon>Halobacteriales</taxon>
        <taxon>Natrialbaceae</taxon>
        <taxon>Halopiger</taxon>
    </lineage>
</organism>